<evidence type="ECO:0000313" key="2">
    <source>
        <dbReference type="Proteomes" id="UP000032680"/>
    </source>
</evidence>
<protein>
    <submittedName>
        <fullName evidence="1">Uncharacterized protein</fullName>
    </submittedName>
</protein>
<dbReference type="Proteomes" id="UP000032680">
    <property type="component" value="Unassembled WGS sequence"/>
</dbReference>
<name>A0A0D6P390_9PROT</name>
<accession>A0A0D6P390</accession>
<organism evidence="1 2">
    <name type="scientific">Acidisphaera rubrifaciens HS-AP3</name>
    <dbReference type="NCBI Taxonomy" id="1231350"/>
    <lineage>
        <taxon>Bacteria</taxon>
        <taxon>Pseudomonadati</taxon>
        <taxon>Pseudomonadota</taxon>
        <taxon>Alphaproteobacteria</taxon>
        <taxon>Acetobacterales</taxon>
        <taxon>Acetobacteraceae</taxon>
        <taxon>Acidisphaera</taxon>
    </lineage>
</organism>
<keyword evidence="2" id="KW-1185">Reference proteome</keyword>
<evidence type="ECO:0000313" key="1">
    <source>
        <dbReference type="EMBL" id="GAN75806.1"/>
    </source>
</evidence>
<dbReference type="EMBL" id="BANB01000006">
    <property type="protein sequence ID" value="GAN75806.1"/>
    <property type="molecule type" value="Genomic_DNA"/>
</dbReference>
<dbReference type="AlphaFoldDB" id="A0A0D6P390"/>
<gene>
    <name evidence="1" type="ORF">Asru_0006_18</name>
</gene>
<proteinExistence type="predicted"/>
<reference evidence="1 2" key="1">
    <citation type="submission" date="2012-11" db="EMBL/GenBank/DDBJ databases">
        <title>Whole genome sequence of Acidisphaera rubrifaciens HS-AP3.</title>
        <authorList>
            <person name="Azuma Y."/>
            <person name="Higashiura N."/>
            <person name="Hirakawa H."/>
            <person name="Matsushita K."/>
        </authorList>
    </citation>
    <scope>NUCLEOTIDE SEQUENCE [LARGE SCALE GENOMIC DNA]</scope>
    <source>
        <strain evidence="1 2">HS-AP3</strain>
    </source>
</reference>
<comment type="caution">
    <text evidence="1">The sequence shown here is derived from an EMBL/GenBank/DDBJ whole genome shotgun (WGS) entry which is preliminary data.</text>
</comment>
<sequence length="426" mass="42882">MVGADTTARAGAHAAQTGDCGMTDSQLTTFALGIPAPGQTQPAYMYTLRLGAADPKVDNYVVYGENGSYTMAATPTGDDPRANEGIVLYSYDNFTVYSPNTQYIANIKADWSAEALSATVTNGLVSNASYSSKGLISTYASAAQMAINASDLVSFNGGNTMTVWAGNDASTGVGGLLWSNYGATQNIFGGQIVNITAAPGNGVVMNVQGWGEAALASAYAVSAATSIKFSVDPLAVAAAGTPAQKWADALMTASLVVAGVASMLAGIEDVGIGTALDLIGAPTMENYDKIKTTMITAASVSAALSSVIVACQIAAMAAGIVASQAAGSSLGGTVPSFEMTPTSIMLEADDANFLTVTDAGILMSAAPGTTITVDGGSNSIKTPAMQITSAQSIVLMCGTSSITLMPNIVQIRGTSVQVNGANVLTG</sequence>